<keyword evidence="1" id="KW-1133">Transmembrane helix</keyword>
<keyword evidence="1" id="KW-0472">Membrane</keyword>
<keyword evidence="1" id="KW-0812">Transmembrane</keyword>
<feature type="transmembrane region" description="Helical" evidence="1">
    <location>
        <begin position="105"/>
        <end position="124"/>
    </location>
</feature>
<dbReference type="EMBL" id="MN739278">
    <property type="protein sequence ID" value="QHS96751.1"/>
    <property type="molecule type" value="Genomic_DNA"/>
</dbReference>
<evidence type="ECO:0008006" key="3">
    <source>
        <dbReference type="Google" id="ProtNLM"/>
    </source>
</evidence>
<proteinExistence type="predicted"/>
<name>A0A6C0BY57_9ZZZZ</name>
<feature type="transmembrane region" description="Helical" evidence="1">
    <location>
        <begin position="6"/>
        <end position="23"/>
    </location>
</feature>
<sequence length="130" mass="15234">MDTFSFTKGVALLGILSGLTLIRSKSIMKILNKDIMFLLFRYIILNVVFIIIYYYVCNDERDWDYGRTGEYSNNKLFYSTYHAFMVSTTIGDIHPRSVKSRAITLVQTMCDFYLFGNIIYYLSYKEVNGF</sequence>
<accession>A0A6C0BY57</accession>
<dbReference type="Gene3D" id="1.10.287.70">
    <property type="match status" value="1"/>
</dbReference>
<evidence type="ECO:0000313" key="2">
    <source>
        <dbReference type="EMBL" id="QHS96751.1"/>
    </source>
</evidence>
<dbReference type="SUPFAM" id="SSF81324">
    <property type="entry name" value="Voltage-gated potassium channels"/>
    <property type="match status" value="1"/>
</dbReference>
<protein>
    <recommendedName>
        <fullName evidence="3">Potassium channel domain-containing protein</fullName>
    </recommendedName>
</protein>
<reference evidence="2" key="1">
    <citation type="journal article" date="2020" name="Nature">
        <title>Giant virus diversity and host interactions through global metagenomics.</title>
        <authorList>
            <person name="Schulz F."/>
            <person name="Roux S."/>
            <person name="Paez-Espino D."/>
            <person name="Jungbluth S."/>
            <person name="Walsh D.A."/>
            <person name="Denef V.J."/>
            <person name="McMahon K.D."/>
            <person name="Konstantinidis K.T."/>
            <person name="Eloe-Fadrosh E.A."/>
            <person name="Kyrpides N.C."/>
            <person name="Woyke T."/>
        </authorList>
    </citation>
    <scope>NUCLEOTIDE SEQUENCE</scope>
    <source>
        <strain evidence="2">GVMAG-M-3300020166-5</strain>
    </source>
</reference>
<organism evidence="2">
    <name type="scientific">viral metagenome</name>
    <dbReference type="NCBI Taxonomy" id="1070528"/>
    <lineage>
        <taxon>unclassified sequences</taxon>
        <taxon>metagenomes</taxon>
        <taxon>organismal metagenomes</taxon>
    </lineage>
</organism>
<feature type="transmembrane region" description="Helical" evidence="1">
    <location>
        <begin position="35"/>
        <end position="56"/>
    </location>
</feature>
<evidence type="ECO:0000256" key="1">
    <source>
        <dbReference type="SAM" id="Phobius"/>
    </source>
</evidence>
<dbReference type="AlphaFoldDB" id="A0A6C0BY57"/>